<feature type="chain" id="PRO_5003177647" description="Glycoprotein" evidence="2">
    <location>
        <begin position="24"/>
        <end position="482"/>
    </location>
</feature>
<feature type="transmembrane region" description="Helical" evidence="1">
    <location>
        <begin position="436"/>
        <end position="462"/>
    </location>
</feature>
<keyword evidence="2" id="KW-0732">Signal</keyword>
<feature type="signal peptide" evidence="2">
    <location>
        <begin position="1"/>
        <end position="23"/>
    </location>
</feature>
<organism evidence="4">
    <name type="scientific">Caenorhabditis remanei</name>
    <name type="common">Caenorhabditis vulgaris</name>
    <dbReference type="NCBI Taxonomy" id="31234"/>
    <lineage>
        <taxon>Eukaryota</taxon>
        <taxon>Metazoa</taxon>
        <taxon>Ecdysozoa</taxon>
        <taxon>Nematoda</taxon>
        <taxon>Chromadorea</taxon>
        <taxon>Rhabditida</taxon>
        <taxon>Rhabditina</taxon>
        <taxon>Rhabditomorpha</taxon>
        <taxon>Rhabditoidea</taxon>
        <taxon>Rhabditidae</taxon>
        <taxon>Peloderinae</taxon>
        <taxon>Caenorhabditis</taxon>
    </lineage>
</organism>
<dbReference type="eggNOG" id="ENOG502QQEE">
    <property type="taxonomic scope" value="Eukaryota"/>
</dbReference>
<evidence type="ECO:0000313" key="4">
    <source>
        <dbReference type="Proteomes" id="UP000008281"/>
    </source>
</evidence>
<keyword evidence="1" id="KW-0472">Membrane</keyword>
<evidence type="ECO:0000256" key="1">
    <source>
        <dbReference type="SAM" id="Phobius"/>
    </source>
</evidence>
<evidence type="ECO:0000313" key="3">
    <source>
        <dbReference type="EMBL" id="EFP01555.1"/>
    </source>
</evidence>
<gene>
    <name evidence="3" type="ORF">CRE_27915</name>
</gene>
<proteinExistence type="predicted"/>
<dbReference type="OMA" id="SMFATHE"/>
<dbReference type="STRING" id="31234.E3NJZ7"/>
<accession>E3NJZ7</accession>
<evidence type="ECO:0008006" key="5">
    <source>
        <dbReference type="Google" id="ProtNLM"/>
    </source>
</evidence>
<keyword evidence="1" id="KW-1133">Transmembrane helix</keyword>
<keyword evidence="4" id="KW-1185">Reference proteome</keyword>
<sequence length="482" mass="54400">MRRKFSTFLIILIHLYLAPCVRTLNVVKEKGYGFIEDPAYDQEKCVSTPIKLGLQERHPFALSLRNSCRPPETVEMNEHGEKVRQKRSPIAVGVAIVAFVSSAVVGAFTAWNYICDWSRAAHQSAELKKLEEILNLAHSNSNLTFQLIKEDRDEHNDEYFEQIRIAIFQPGQVENILSFFQINKEKLIKEMGFKNNIGNGVLRKMEHNLFCGKNSNNYVLEICAWTNPTRVYGNVALIAPVGNFINNGELYSYYDTPRLAVFTDTNGTLSANGCEILGKQWSCRLATKGCNIGSYKSCTPTLVHTPDHVYTLEIADMTFVATTVTHYSLYENGSTTAHKTLDVPQSGHFLFTAPDDSFVQIGSRRFAGRHNVHNMIQLHVNESMNDLSHAQLRELKENLAKEGVALNELEEMRLHDSVGFGGGIYDTVTHFVREHWLISAVIGIPLLLAAVVLVIAILKWAYRKVKCNKKKKNNINLNFHVA</sequence>
<dbReference type="InParanoid" id="E3NJZ7"/>
<protein>
    <recommendedName>
        <fullName evidence="5">Glycoprotein</fullName>
    </recommendedName>
</protein>
<dbReference type="HOGENOM" id="CLU_580357_0_0_1"/>
<evidence type="ECO:0000256" key="2">
    <source>
        <dbReference type="SAM" id="SignalP"/>
    </source>
</evidence>
<reference evidence="3" key="1">
    <citation type="submission" date="2007-07" db="EMBL/GenBank/DDBJ databases">
        <title>PCAP assembly of the Caenorhabditis remanei genome.</title>
        <authorList>
            <consortium name="The Caenorhabditis remanei Sequencing Consortium"/>
            <person name="Wilson R.K."/>
        </authorList>
    </citation>
    <scope>NUCLEOTIDE SEQUENCE [LARGE SCALE GENOMIC DNA]</scope>
    <source>
        <strain evidence="3">PB4641</strain>
    </source>
</reference>
<dbReference type="Proteomes" id="UP000008281">
    <property type="component" value="Unassembled WGS sequence"/>
</dbReference>
<keyword evidence="1" id="KW-0812">Transmembrane</keyword>
<name>E3NJZ7_CAERE</name>
<dbReference type="EMBL" id="DS268771">
    <property type="protein sequence ID" value="EFP01555.1"/>
    <property type="molecule type" value="Genomic_DNA"/>
</dbReference>
<dbReference type="OrthoDB" id="5905777at2759"/>
<dbReference type="AlphaFoldDB" id="E3NJZ7"/>